<dbReference type="AlphaFoldDB" id="A0A9X1WE50"/>
<organism evidence="1 2">
    <name type="scientific">Corynebacterium kalidii</name>
    <dbReference type="NCBI Taxonomy" id="2931982"/>
    <lineage>
        <taxon>Bacteria</taxon>
        <taxon>Bacillati</taxon>
        <taxon>Actinomycetota</taxon>
        <taxon>Actinomycetes</taxon>
        <taxon>Mycobacteriales</taxon>
        <taxon>Corynebacteriaceae</taxon>
        <taxon>Corynebacterium</taxon>
    </lineage>
</organism>
<comment type="caution">
    <text evidence="1">The sequence shown here is derived from an EMBL/GenBank/DDBJ whole genome shotgun (WGS) entry which is preliminary data.</text>
</comment>
<keyword evidence="1" id="KW-0255">Endonuclease</keyword>
<keyword evidence="1" id="KW-0378">Hydrolase</keyword>
<keyword evidence="1" id="KW-0540">Nuclease</keyword>
<proteinExistence type="predicted"/>
<name>A0A9X1WE50_9CORY</name>
<dbReference type="EMBL" id="JALIEA010000007">
    <property type="protein sequence ID" value="MCJ7857334.1"/>
    <property type="molecule type" value="Genomic_DNA"/>
</dbReference>
<sequence>MAYRGIRLDDEIIGRLHGRVDHRPLWRPDTRGNIERRRRGMRGGRSIEDDFTQVGDLWVPNGALRSPEQVRWGAADHPRGLGYELDALTRIRMAVTRRPDWTAHSWSAARVWGMAYFCDDADTCVLSGGRRRSATTTREVSRYRREGTLASVRPRSRVDREMPELCVTPPALTVAHCLRSLRAGDHVWAVPPGTGLDDRTVRAVQFVDAACDLFGCDPSAFVGACGDQYSQRDLARIAAMADRGAESPMESVMRLQVARMFGGDFISQLVIHRDGSVADPVHSPQVAGPGVVARVDLGSPTLKLALQYDGAGHLERGRRDRDSRVTAALANLGWHVLRLTYGHLRDPDLLECTVAEGIALCRRRNNRTP</sequence>
<reference evidence="1" key="1">
    <citation type="submission" date="2022-04" db="EMBL/GenBank/DDBJ databases">
        <title>Corynebacterium kalidii LD5P10.</title>
        <authorList>
            <person name="Sun J.Q."/>
        </authorList>
    </citation>
    <scope>NUCLEOTIDE SEQUENCE</scope>
    <source>
        <strain evidence="1">LD5P10</strain>
    </source>
</reference>
<evidence type="ECO:0000313" key="2">
    <source>
        <dbReference type="Proteomes" id="UP001139207"/>
    </source>
</evidence>
<protein>
    <submittedName>
        <fullName evidence="1">Endonuclease domain-containing protein</fullName>
    </submittedName>
</protein>
<dbReference type="RefSeq" id="WP_244803086.1">
    <property type="nucleotide sequence ID" value="NZ_JALIEA010000007.1"/>
</dbReference>
<evidence type="ECO:0000313" key="1">
    <source>
        <dbReference type="EMBL" id="MCJ7857334.1"/>
    </source>
</evidence>
<dbReference type="GO" id="GO:0004519">
    <property type="term" value="F:endonuclease activity"/>
    <property type="evidence" value="ECO:0007669"/>
    <property type="project" value="UniProtKB-KW"/>
</dbReference>
<keyword evidence="2" id="KW-1185">Reference proteome</keyword>
<dbReference type="Proteomes" id="UP001139207">
    <property type="component" value="Unassembled WGS sequence"/>
</dbReference>
<gene>
    <name evidence="1" type="ORF">MUN33_01185</name>
</gene>
<accession>A0A9X1WE50</accession>